<evidence type="ECO:0000256" key="2">
    <source>
        <dbReference type="ARBA" id="ARBA00022692"/>
    </source>
</evidence>
<feature type="region of interest" description="Disordered" evidence="5">
    <location>
        <begin position="785"/>
        <end position="809"/>
    </location>
</feature>
<feature type="transmembrane region" description="Helical" evidence="6">
    <location>
        <begin position="1228"/>
        <end position="1249"/>
    </location>
</feature>
<accession>A0A099P6D0</accession>
<feature type="transmembrane region" description="Helical" evidence="6">
    <location>
        <begin position="1383"/>
        <end position="1406"/>
    </location>
</feature>
<comment type="subcellular location">
    <subcellularLocation>
        <location evidence="1">Membrane</location>
        <topology evidence="1">Multi-pass membrane protein</topology>
    </subcellularLocation>
</comment>
<dbReference type="InterPro" id="IPR010658">
    <property type="entry name" value="Nodulin-like"/>
</dbReference>
<feature type="domain" description="Nodulin-like" evidence="8">
    <location>
        <begin position="369"/>
        <end position="550"/>
    </location>
</feature>
<feature type="transmembrane region" description="Helical" evidence="6">
    <location>
        <begin position="369"/>
        <end position="387"/>
    </location>
</feature>
<evidence type="ECO:0000256" key="4">
    <source>
        <dbReference type="ARBA" id="ARBA00023136"/>
    </source>
</evidence>
<feature type="region of interest" description="Disordered" evidence="5">
    <location>
        <begin position="556"/>
        <end position="589"/>
    </location>
</feature>
<feature type="transmembrane region" description="Helical" evidence="6">
    <location>
        <begin position="502"/>
        <end position="521"/>
    </location>
</feature>
<dbReference type="EMBL" id="JQFK01000002">
    <property type="protein sequence ID" value="KGK40450.1"/>
    <property type="molecule type" value="Genomic_DNA"/>
</dbReference>
<dbReference type="Proteomes" id="UP000029867">
    <property type="component" value="Unassembled WGS sequence"/>
</dbReference>
<comment type="caution">
    <text evidence="9">The sequence shown here is derived from an EMBL/GenBank/DDBJ whole genome shotgun (WGS) entry which is preliminary data.</text>
</comment>
<feature type="compositionally biased region" description="Basic residues" evidence="5">
    <location>
        <begin position="1199"/>
        <end position="1209"/>
    </location>
</feature>
<evidence type="ECO:0000313" key="10">
    <source>
        <dbReference type="Proteomes" id="UP000029867"/>
    </source>
</evidence>
<dbReference type="PANTHER" id="PTHR21576:SF166">
    <property type="entry name" value="ADR278WP"/>
    <property type="match status" value="1"/>
</dbReference>
<evidence type="ECO:0000256" key="3">
    <source>
        <dbReference type="ARBA" id="ARBA00022989"/>
    </source>
</evidence>
<feature type="transmembrane region" description="Helical" evidence="6">
    <location>
        <begin position="460"/>
        <end position="481"/>
    </location>
</feature>
<feature type="transmembrane region" description="Helical" evidence="6">
    <location>
        <begin position="1434"/>
        <end position="1456"/>
    </location>
</feature>
<feature type="compositionally biased region" description="Polar residues" evidence="5">
    <location>
        <begin position="785"/>
        <end position="795"/>
    </location>
</feature>
<dbReference type="Gene3D" id="1.20.1250.20">
    <property type="entry name" value="MFS general substrate transporter like domains"/>
    <property type="match status" value="3"/>
</dbReference>
<evidence type="ECO:0000259" key="8">
    <source>
        <dbReference type="Pfam" id="PF06813"/>
    </source>
</evidence>
<dbReference type="Gene3D" id="1.10.10.1210">
    <property type="entry name" value="MAGE homology domain, winged helix WH2 motif"/>
    <property type="match status" value="1"/>
</dbReference>
<dbReference type="SUPFAM" id="SSF103473">
    <property type="entry name" value="MFS general substrate transporter"/>
    <property type="match status" value="3"/>
</dbReference>
<dbReference type="VEuPathDB" id="FungiDB:C5L36_0C03540"/>
<feature type="transmembrane region" description="Helical" evidence="6">
    <location>
        <begin position="434"/>
        <end position="454"/>
    </location>
</feature>
<feature type="compositionally biased region" description="Polar residues" evidence="5">
    <location>
        <begin position="1188"/>
        <end position="1198"/>
    </location>
</feature>
<feature type="transmembrane region" description="Helical" evidence="6">
    <location>
        <begin position="407"/>
        <end position="427"/>
    </location>
</feature>
<reference evidence="10" key="1">
    <citation type="journal article" date="2014" name="Microb. Cell Fact.">
        <title>Exploiting Issatchenkia orientalis SD108 for succinic acid production.</title>
        <authorList>
            <person name="Xiao H."/>
            <person name="Shao Z."/>
            <person name="Jiang Y."/>
            <person name="Dole S."/>
            <person name="Zhao H."/>
        </authorList>
    </citation>
    <scope>NUCLEOTIDE SEQUENCE [LARGE SCALE GENOMIC DNA]</scope>
    <source>
        <strain evidence="10">SD108</strain>
    </source>
</reference>
<dbReference type="eggNOG" id="ENOG502RWDV">
    <property type="taxonomic scope" value="Eukaryota"/>
</dbReference>
<gene>
    <name evidence="9" type="ORF">JL09_g359</name>
</gene>
<feature type="transmembrane region" description="Helical" evidence="6">
    <location>
        <begin position="1352"/>
        <end position="1371"/>
    </location>
</feature>
<feature type="region of interest" description="Disordered" evidence="5">
    <location>
        <begin position="1188"/>
        <end position="1212"/>
    </location>
</feature>
<feature type="transmembrane region" description="Helical" evidence="6">
    <location>
        <begin position="924"/>
        <end position="943"/>
    </location>
</feature>
<sequence>MSRAKRSALNGEISGELSDLDISRSERNSLKRQRIESSSNSVKEDASRRIAIATGRVMLGLSSRNQALNKTIISKIIETENERGTGLQFKKNVLPILSNMMFDTFRYAVEELPSKKVLMSSISVKEKTKGETKAGPLSDGFILTNNISASLRALNYTFMAKNTRNIGKSIKGMQAPKENMSKLKVYGEGLPKPTSMIVQNGFKLLIICVIILHNNNILQSDLTNVLKTKFGLSFKEKEQVSILGNQTLSEFIAMLSKQDYIERMLISNTDGSGGISQRSLNSKNAKHDDNSLVLKLGRRCLAEWTMEEFVGIFRQLMQSQWTDQLQEAAIFTVMGSRFEALDGDDVLVSEQVIQPHNVPKDRHKLRKRVSLICSSIAALASGTPYLYGVYSPQLINRCGFTAIDSSYLSFGGNIGSSIGGFLAGLIIDAFGVKAGLLLGAFLQFSGFFTLYINFKNEWHYFIQLLFAMCSIGFGSVLSYFATIKVATLNFPNHRGLANAFPVSSYGLAALFYAFVSTFWFTDNVEGLLRFIACFSGILISISSIFICIYENGDEGDEDDEQIDTGGHYNTMDSSAYNEEDERRGPETSKNEMEVGIEYLLKGHRGSFAQINNFNRSDSSSSLFSDMTGASSMVSTSASSSSRLPPNFTTSATNIPIQNSSNFIRSDSLNKKSVSSSEVSSSPFDLRVQRNHYRASSFKLSSSINNSPRNATGFNSFSNLKQFKDNPNVSEDLSLSIERSASSTPETNQSSNILPQSLCEIQSSPMASDSDVGGAKPHGLYDASQFVQSNTTQKASPNKRKRHKRKTTTKEHITQLFRNQLFLSHYILNAFYCAIGQVYIFSIGFIVRAQVNYYNMHKPSEITFILQLAEKLTVPHGKENATPSNLAVAYQALQVSIISFSNFLGRLISGPTSDLIHKKMKKSKIYFLAVSTIIMGCGQVSLVLSNKLDLLSLISFSIGLAYGAIYGTMPSIVADSFGAKNFATTWSLLGTGPITIFLLLSNYFGSIYDENSEWGYIGDDRIKMCSLEMDVYNQFVNPTTSLLSLYCNFVSKDEDNLIVSKGNLIQVFKIVDVSSKFDSIKDEKIDLSGYHAISEENYKLILLSSSINNSPRNARGFGSFSNLKQFKDNPNVSEDLSLSIERSASSTPETNQSSNILPQSLCEIQSSPMASDSDVGGAKPHGLYDASQFVQSNTTQKASPNKRKRHKRKTTTKEHITQLFRNQLFLSHYILNAFYCAIGQVYIFSIGFIVRAQVNYYNMHKPSEITFILQLAEKLTVPHRKENATPSNLAVAYQALQVSIISFSNFLGRLISGPTSDLIHKKMKKSKIYVLAVSTIIMGCGQVSLVLSNKLDLLSLISFSIGLAYGAIYGTMPSIVADSFGAKNFATTWSLLGTGPITIFLLLSNYFGSIYDENSEWGYIGDDRIKMCLLGKNCYSSVFTLTSLICLMIFIFYNVLIQYSKKQ</sequence>
<dbReference type="PANTHER" id="PTHR21576">
    <property type="entry name" value="UNCHARACTERIZED NODULIN-LIKE PROTEIN"/>
    <property type="match status" value="1"/>
</dbReference>
<proteinExistence type="predicted"/>
<feature type="transmembrane region" description="Helical" evidence="6">
    <location>
        <begin position="825"/>
        <end position="846"/>
    </location>
</feature>
<feature type="transmembrane region" description="Helical" evidence="6">
    <location>
        <begin position="980"/>
        <end position="1003"/>
    </location>
</feature>
<evidence type="ECO:0000256" key="5">
    <source>
        <dbReference type="SAM" id="MobiDB-lite"/>
    </source>
</evidence>
<evidence type="ECO:0000259" key="7">
    <source>
        <dbReference type="Pfam" id="PF01454"/>
    </source>
</evidence>
<evidence type="ECO:0000256" key="6">
    <source>
        <dbReference type="SAM" id="Phobius"/>
    </source>
</evidence>
<evidence type="ECO:0000256" key="1">
    <source>
        <dbReference type="ARBA" id="ARBA00004141"/>
    </source>
</evidence>
<feature type="compositionally biased region" description="Polar residues" evidence="5">
    <location>
        <begin position="642"/>
        <end position="652"/>
    </location>
</feature>
<dbReference type="Pfam" id="PF01454">
    <property type="entry name" value="MAGE"/>
    <property type="match status" value="1"/>
</dbReference>
<keyword evidence="2 6" id="KW-0812">Transmembrane</keyword>
<dbReference type="HOGENOM" id="CLU_250682_0_0_1"/>
<feature type="compositionally biased region" description="Basic and acidic residues" evidence="5">
    <location>
        <begin position="580"/>
        <end position="589"/>
    </location>
</feature>
<feature type="domain" description="MAGE" evidence="7">
    <location>
        <begin position="56"/>
        <end position="303"/>
    </location>
</feature>
<keyword evidence="3 6" id="KW-1133">Transmembrane helix</keyword>
<dbReference type="VEuPathDB" id="FungiDB:C5L36_0C03550"/>
<dbReference type="GO" id="GO:0000329">
    <property type="term" value="C:fungal-type vacuole membrane"/>
    <property type="evidence" value="ECO:0007669"/>
    <property type="project" value="TreeGrafter"/>
</dbReference>
<feature type="transmembrane region" description="Helical" evidence="6">
    <location>
        <begin position="949"/>
        <end position="968"/>
    </location>
</feature>
<protein>
    <recommendedName>
        <fullName evidence="11">Nodulin-like domain-containing protein</fullName>
    </recommendedName>
</protein>
<feature type="transmembrane region" description="Helical" evidence="6">
    <location>
        <begin position="1327"/>
        <end position="1346"/>
    </location>
</feature>
<keyword evidence="4 6" id="KW-0472">Membrane</keyword>
<feature type="transmembrane region" description="Helical" evidence="6">
    <location>
        <begin position="527"/>
        <end position="549"/>
    </location>
</feature>
<dbReference type="InterPro" id="IPR036259">
    <property type="entry name" value="MFS_trans_sf"/>
</dbReference>
<evidence type="ECO:0008006" key="11">
    <source>
        <dbReference type="Google" id="ProtNLM"/>
    </source>
</evidence>
<name>A0A099P6D0_PICKU</name>
<feature type="compositionally biased region" description="Basic residues" evidence="5">
    <location>
        <begin position="796"/>
        <end position="806"/>
    </location>
</feature>
<dbReference type="Pfam" id="PF06813">
    <property type="entry name" value="Nodulin-like"/>
    <property type="match status" value="1"/>
</dbReference>
<dbReference type="InterPro" id="IPR002190">
    <property type="entry name" value="MHD_dom"/>
</dbReference>
<evidence type="ECO:0000313" key="9">
    <source>
        <dbReference type="EMBL" id="KGK40450.1"/>
    </source>
</evidence>
<dbReference type="InterPro" id="IPR041899">
    <property type="entry name" value="MAGE_WH2"/>
</dbReference>
<feature type="region of interest" description="Disordered" evidence="5">
    <location>
        <begin position="633"/>
        <end position="652"/>
    </location>
</feature>
<organism evidence="9 10">
    <name type="scientific">Pichia kudriavzevii</name>
    <name type="common">Yeast</name>
    <name type="synonym">Issatchenkia orientalis</name>
    <dbReference type="NCBI Taxonomy" id="4909"/>
    <lineage>
        <taxon>Eukaryota</taxon>
        <taxon>Fungi</taxon>
        <taxon>Dikarya</taxon>
        <taxon>Ascomycota</taxon>
        <taxon>Saccharomycotina</taxon>
        <taxon>Pichiomycetes</taxon>
        <taxon>Pichiales</taxon>
        <taxon>Pichiaceae</taxon>
        <taxon>Pichia</taxon>
    </lineage>
</organism>